<reference evidence="5" key="1">
    <citation type="journal article" date="2008" name="Mol. Biol. Evol.">
        <title>Mitochondrial genome evolution in the social amoebae.</title>
        <authorList>
            <person name="Heidel A.J."/>
            <person name="Gloeckner G."/>
        </authorList>
    </citation>
    <scope>NUCLEOTIDE SEQUENCE</scope>
    <source>
        <strain evidence="5">SH3</strain>
    </source>
</reference>
<dbReference type="Pfam" id="PF00164">
    <property type="entry name" value="Ribosom_S12_S23"/>
    <property type="match status" value="1"/>
</dbReference>
<geneLocation type="mitochondrion" evidence="5"/>
<keyword evidence="5" id="KW-0496">Mitochondrion</keyword>
<dbReference type="GO" id="GO:0003735">
    <property type="term" value="F:structural constituent of ribosome"/>
    <property type="evidence" value="ECO:0007669"/>
    <property type="project" value="InterPro"/>
</dbReference>
<dbReference type="PANTHER" id="PTHR11652">
    <property type="entry name" value="30S RIBOSOMAL PROTEIN S12 FAMILY MEMBER"/>
    <property type="match status" value="1"/>
</dbReference>
<dbReference type="Gene3D" id="2.40.50.140">
    <property type="entry name" value="Nucleic acid-binding proteins"/>
    <property type="match status" value="1"/>
</dbReference>
<protein>
    <submittedName>
        <fullName evidence="5">Ribosomal protein S12</fullName>
    </submittedName>
</protein>
<evidence type="ECO:0000256" key="2">
    <source>
        <dbReference type="ARBA" id="ARBA00022980"/>
    </source>
</evidence>
<name>B2XX91_CACFS</name>
<proteinExistence type="inferred from homology"/>
<dbReference type="PRINTS" id="PR01034">
    <property type="entry name" value="RIBOSOMALS12"/>
</dbReference>
<dbReference type="AlphaFoldDB" id="B2XX91"/>
<dbReference type="RefSeq" id="YP_001876539.1">
    <property type="nucleotide sequence ID" value="NC_010653.1"/>
</dbReference>
<keyword evidence="3 4" id="KW-0687">Ribonucleoprotein</keyword>
<dbReference type="GO" id="GO:0015935">
    <property type="term" value="C:small ribosomal subunit"/>
    <property type="evidence" value="ECO:0007669"/>
    <property type="project" value="InterPro"/>
</dbReference>
<dbReference type="PIRSF" id="PIRSF002133">
    <property type="entry name" value="Ribosomal_S12/S23"/>
    <property type="match status" value="1"/>
</dbReference>
<accession>B2XX91</accession>
<dbReference type="InterPro" id="IPR005679">
    <property type="entry name" value="Ribosomal_uS12_bac"/>
</dbReference>
<evidence type="ECO:0000256" key="4">
    <source>
        <dbReference type="RuleBase" id="RU003622"/>
    </source>
</evidence>
<evidence type="ECO:0000313" key="5">
    <source>
        <dbReference type="EMBL" id="ABX45213.1"/>
    </source>
</evidence>
<evidence type="ECO:0000256" key="3">
    <source>
        <dbReference type="ARBA" id="ARBA00023274"/>
    </source>
</evidence>
<dbReference type="EMBL" id="EU275727">
    <property type="protein sequence ID" value="ABX45213.1"/>
    <property type="molecule type" value="Genomic_DNA"/>
</dbReference>
<dbReference type="InterPro" id="IPR012340">
    <property type="entry name" value="NA-bd_OB-fold"/>
</dbReference>
<dbReference type="CDD" id="cd03368">
    <property type="entry name" value="Ribosomal_S12"/>
    <property type="match status" value="1"/>
</dbReference>
<gene>
    <name evidence="5" type="primary">rps12</name>
</gene>
<keyword evidence="2 4" id="KW-0689">Ribosomal protein</keyword>
<dbReference type="GO" id="GO:0006412">
    <property type="term" value="P:translation"/>
    <property type="evidence" value="ECO:0007669"/>
    <property type="project" value="InterPro"/>
</dbReference>
<comment type="similarity">
    <text evidence="1 4">Belongs to the universal ribosomal protein uS12 family.</text>
</comment>
<organism evidence="5">
    <name type="scientific">Cavenderia fasciculata</name>
    <name type="common">Slime mold</name>
    <name type="synonym">Dictyostelium fasciculatum</name>
    <dbReference type="NCBI Taxonomy" id="261658"/>
    <lineage>
        <taxon>Eukaryota</taxon>
        <taxon>Amoebozoa</taxon>
        <taxon>Evosea</taxon>
        <taxon>Eumycetozoa</taxon>
        <taxon>Dictyostelia</taxon>
        <taxon>Acytosteliales</taxon>
        <taxon>Cavenderiaceae</taxon>
        <taxon>Cavenderia</taxon>
    </lineage>
</organism>
<dbReference type="PROSITE" id="PS00055">
    <property type="entry name" value="RIBOSOMAL_S12"/>
    <property type="match status" value="1"/>
</dbReference>
<sequence>MVTFNQIKDKKTIRTDKKRRKRLLSGYPQKRGYCEKVAIVKPKKPNSAQRKIAKVVLEFGTRVSGNLRKRRVLAYIPGIGPHNLQEHSTVLIKRGRVPDLPGVAYHIIRGKYDFTIKESFSRHNRRSKFSVKRTKK</sequence>
<dbReference type="SUPFAM" id="SSF50249">
    <property type="entry name" value="Nucleic acid-binding proteins"/>
    <property type="match status" value="1"/>
</dbReference>
<dbReference type="NCBIfam" id="TIGR00981">
    <property type="entry name" value="rpsL_bact"/>
    <property type="match status" value="1"/>
</dbReference>
<evidence type="ECO:0000256" key="1">
    <source>
        <dbReference type="ARBA" id="ARBA00005657"/>
    </source>
</evidence>
<dbReference type="InterPro" id="IPR006032">
    <property type="entry name" value="Ribosomal_uS12"/>
</dbReference>
<dbReference type="GeneID" id="6276347"/>
<dbReference type="KEGG" id="dfa:Difao_mp29"/>